<keyword evidence="1" id="KW-0472">Membrane</keyword>
<organism evidence="2">
    <name type="scientific">hydrothermal vent metagenome</name>
    <dbReference type="NCBI Taxonomy" id="652676"/>
    <lineage>
        <taxon>unclassified sequences</taxon>
        <taxon>metagenomes</taxon>
        <taxon>ecological metagenomes</taxon>
    </lineage>
</organism>
<dbReference type="AlphaFoldDB" id="A0A1W1CKA0"/>
<accession>A0A1W1CKA0</accession>
<evidence type="ECO:0000256" key="1">
    <source>
        <dbReference type="SAM" id="Phobius"/>
    </source>
</evidence>
<dbReference type="EMBL" id="FPHE01000151">
    <property type="protein sequence ID" value="SFV66298.1"/>
    <property type="molecule type" value="Genomic_DNA"/>
</dbReference>
<name>A0A1W1CKA0_9ZZZZ</name>
<protein>
    <submittedName>
        <fullName evidence="2">Uncharacterized protein</fullName>
    </submittedName>
</protein>
<proteinExistence type="predicted"/>
<sequence length="144" mass="16488">MFGEYDEMMVYHGALVYILLGLLILGMLIPFFSMDCAKSIKRKRIYMFFFHGLITTVAFSGLVGFVFVRMDFNISMAVMILFYILVSVIESFKYLTMLKTLVSKERCNAKLRAISIKYSLINIVMIAGIIIYKVVEHQSAIPTP</sequence>
<feature type="transmembrane region" description="Helical" evidence="1">
    <location>
        <begin position="14"/>
        <end position="33"/>
    </location>
</feature>
<feature type="transmembrane region" description="Helical" evidence="1">
    <location>
        <begin position="116"/>
        <end position="135"/>
    </location>
</feature>
<keyword evidence="1" id="KW-0812">Transmembrane</keyword>
<feature type="transmembrane region" description="Helical" evidence="1">
    <location>
        <begin position="45"/>
        <end position="68"/>
    </location>
</feature>
<feature type="transmembrane region" description="Helical" evidence="1">
    <location>
        <begin position="74"/>
        <end position="95"/>
    </location>
</feature>
<reference evidence="2" key="1">
    <citation type="submission" date="2016-10" db="EMBL/GenBank/DDBJ databases">
        <authorList>
            <person name="de Groot N.N."/>
        </authorList>
    </citation>
    <scope>NUCLEOTIDE SEQUENCE</scope>
</reference>
<gene>
    <name evidence="2" type="ORF">MNB_SV-12-1937</name>
</gene>
<evidence type="ECO:0000313" key="2">
    <source>
        <dbReference type="EMBL" id="SFV66298.1"/>
    </source>
</evidence>
<keyword evidence="1" id="KW-1133">Transmembrane helix</keyword>